<dbReference type="CDD" id="cd22271">
    <property type="entry name" value="DPBB_EXP_N-like"/>
    <property type="match status" value="1"/>
</dbReference>
<name>A0AAV2YTB3_9STRA</name>
<dbReference type="Gene3D" id="2.60.40.760">
    <property type="entry name" value="Expansin, cellulose-binding-like domain"/>
    <property type="match status" value="1"/>
</dbReference>
<dbReference type="PANTHER" id="PTHR31836:SF21">
    <property type="entry name" value="EXPANSIN-LIKE PROTEIN 7"/>
    <property type="match status" value="1"/>
</dbReference>
<reference evidence="3" key="2">
    <citation type="journal article" date="2023" name="Microbiol Resour">
        <title>Decontamination and Annotation of the Draft Genome Sequence of the Oomycete Lagenidium giganteum ARSEF 373.</title>
        <authorList>
            <person name="Morgan W.R."/>
            <person name="Tartar A."/>
        </authorList>
    </citation>
    <scope>NUCLEOTIDE SEQUENCE</scope>
    <source>
        <strain evidence="3">ARSEF 373</strain>
    </source>
</reference>
<dbReference type="InterPro" id="IPR036749">
    <property type="entry name" value="Expansin_CBD_sf"/>
</dbReference>
<organism evidence="3 4">
    <name type="scientific">Lagenidium giganteum</name>
    <dbReference type="NCBI Taxonomy" id="4803"/>
    <lineage>
        <taxon>Eukaryota</taxon>
        <taxon>Sar</taxon>
        <taxon>Stramenopiles</taxon>
        <taxon>Oomycota</taxon>
        <taxon>Peronosporomycetes</taxon>
        <taxon>Pythiales</taxon>
        <taxon>Pythiaceae</taxon>
    </lineage>
</organism>
<evidence type="ECO:0008006" key="5">
    <source>
        <dbReference type="Google" id="ProtNLM"/>
    </source>
</evidence>
<protein>
    <recommendedName>
        <fullName evidence="5">Expansin-like EG45 domain-containing protein</fullName>
    </recommendedName>
</protein>
<evidence type="ECO:0000313" key="4">
    <source>
        <dbReference type="Proteomes" id="UP001146120"/>
    </source>
</evidence>
<dbReference type="Gene3D" id="2.40.40.10">
    <property type="entry name" value="RlpA-like domain"/>
    <property type="match status" value="1"/>
</dbReference>
<dbReference type="InterPro" id="IPR036908">
    <property type="entry name" value="RlpA-like_sf"/>
</dbReference>
<feature type="chain" id="PRO_5043662944" description="Expansin-like EG45 domain-containing protein" evidence="2">
    <location>
        <begin position="21"/>
        <end position="207"/>
    </location>
</feature>
<sequence>MRRPRLALWWLPLWASIGVGVTSKGGFEGRATMYGLTKPIGGSCSVRKAPAGVQEDMFVAMNRQQYANSASCSRCLSIKGPKGTAMAYAADFCYECGQNNLDLNPIVWEKVIGGDPRIEAISWEFVACPDDSVKFCLKEGSNDRWLALQVANSRDGVQKLTINGMKTQIIGVTSFYQLSSGEPVDMNKLEVQIESISGKKSTHTVGS</sequence>
<dbReference type="SUPFAM" id="SSF50685">
    <property type="entry name" value="Barwin-like endoglucanases"/>
    <property type="match status" value="1"/>
</dbReference>
<comment type="caution">
    <text evidence="3">The sequence shown here is derived from an EMBL/GenBank/DDBJ whole genome shotgun (WGS) entry which is preliminary data.</text>
</comment>
<evidence type="ECO:0000256" key="1">
    <source>
        <dbReference type="ARBA" id="ARBA00022729"/>
    </source>
</evidence>
<keyword evidence="4" id="KW-1185">Reference proteome</keyword>
<gene>
    <name evidence="3" type="ORF">N0F65_007263</name>
</gene>
<feature type="signal peptide" evidence="2">
    <location>
        <begin position="1"/>
        <end position="20"/>
    </location>
</feature>
<keyword evidence="1 2" id="KW-0732">Signal</keyword>
<dbReference type="Proteomes" id="UP001146120">
    <property type="component" value="Unassembled WGS sequence"/>
</dbReference>
<evidence type="ECO:0000313" key="3">
    <source>
        <dbReference type="EMBL" id="DAZ97922.1"/>
    </source>
</evidence>
<dbReference type="InterPro" id="IPR051477">
    <property type="entry name" value="Expansin_CellWall"/>
</dbReference>
<dbReference type="PANTHER" id="PTHR31836">
    <property type="match status" value="1"/>
</dbReference>
<dbReference type="EMBL" id="DAKRPA010000121">
    <property type="protein sequence ID" value="DAZ97922.1"/>
    <property type="molecule type" value="Genomic_DNA"/>
</dbReference>
<reference evidence="3" key="1">
    <citation type="submission" date="2022-11" db="EMBL/GenBank/DDBJ databases">
        <authorList>
            <person name="Morgan W.R."/>
            <person name="Tartar A."/>
        </authorList>
    </citation>
    <scope>NUCLEOTIDE SEQUENCE</scope>
    <source>
        <strain evidence="3">ARSEF 373</strain>
    </source>
</reference>
<proteinExistence type="predicted"/>
<accession>A0AAV2YTB3</accession>
<evidence type="ECO:0000256" key="2">
    <source>
        <dbReference type="SAM" id="SignalP"/>
    </source>
</evidence>
<dbReference type="AlphaFoldDB" id="A0AAV2YTB3"/>
<feature type="non-terminal residue" evidence="3">
    <location>
        <position position="207"/>
    </location>
</feature>